<name>A0A6G1LLI3_9PEZI</name>
<keyword evidence="1" id="KW-0732">Signal</keyword>
<evidence type="ECO:0000256" key="1">
    <source>
        <dbReference type="SAM" id="SignalP"/>
    </source>
</evidence>
<evidence type="ECO:0000313" key="3">
    <source>
        <dbReference type="Proteomes" id="UP000799436"/>
    </source>
</evidence>
<keyword evidence="3" id="KW-1185">Reference proteome</keyword>
<accession>A0A6G1LLI3</accession>
<organism evidence="2 3">
    <name type="scientific">Teratosphaeria nubilosa</name>
    <dbReference type="NCBI Taxonomy" id="161662"/>
    <lineage>
        <taxon>Eukaryota</taxon>
        <taxon>Fungi</taxon>
        <taxon>Dikarya</taxon>
        <taxon>Ascomycota</taxon>
        <taxon>Pezizomycotina</taxon>
        <taxon>Dothideomycetes</taxon>
        <taxon>Dothideomycetidae</taxon>
        <taxon>Mycosphaerellales</taxon>
        <taxon>Teratosphaeriaceae</taxon>
        <taxon>Teratosphaeria</taxon>
    </lineage>
</organism>
<dbReference type="AlphaFoldDB" id="A0A6G1LLI3"/>
<reference evidence="2" key="1">
    <citation type="journal article" date="2020" name="Stud. Mycol.">
        <title>101 Dothideomycetes genomes: a test case for predicting lifestyles and emergence of pathogens.</title>
        <authorList>
            <person name="Haridas S."/>
            <person name="Albert R."/>
            <person name="Binder M."/>
            <person name="Bloem J."/>
            <person name="Labutti K."/>
            <person name="Salamov A."/>
            <person name="Andreopoulos B."/>
            <person name="Baker S."/>
            <person name="Barry K."/>
            <person name="Bills G."/>
            <person name="Bluhm B."/>
            <person name="Cannon C."/>
            <person name="Castanera R."/>
            <person name="Culley D."/>
            <person name="Daum C."/>
            <person name="Ezra D."/>
            <person name="Gonzalez J."/>
            <person name="Henrissat B."/>
            <person name="Kuo A."/>
            <person name="Liang C."/>
            <person name="Lipzen A."/>
            <person name="Lutzoni F."/>
            <person name="Magnuson J."/>
            <person name="Mondo S."/>
            <person name="Nolan M."/>
            <person name="Ohm R."/>
            <person name="Pangilinan J."/>
            <person name="Park H.-J."/>
            <person name="Ramirez L."/>
            <person name="Alfaro M."/>
            <person name="Sun H."/>
            <person name="Tritt A."/>
            <person name="Yoshinaga Y."/>
            <person name="Zwiers L.-H."/>
            <person name="Turgeon B."/>
            <person name="Goodwin S."/>
            <person name="Spatafora J."/>
            <person name="Crous P."/>
            <person name="Grigoriev I."/>
        </authorList>
    </citation>
    <scope>NUCLEOTIDE SEQUENCE</scope>
    <source>
        <strain evidence="2">CBS 116005</strain>
    </source>
</reference>
<sequence>MPPPTQHHLLTLTLLIPTTLSASILPLEPRQEVDVRRFVCHGASWAGLGNYPAPTRTICQTMCGMPPDRDMDHCQGKRFQSAWM</sequence>
<feature type="chain" id="PRO_5026065063" evidence="1">
    <location>
        <begin position="22"/>
        <end position="84"/>
    </location>
</feature>
<protein>
    <submittedName>
        <fullName evidence="2">Uncharacterized protein</fullName>
    </submittedName>
</protein>
<proteinExistence type="predicted"/>
<evidence type="ECO:0000313" key="2">
    <source>
        <dbReference type="EMBL" id="KAF2773422.1"/>
    </source>
</evidence>
<gene>
    <name evidence="2" type="ORF">EJ03DRAFT_347927</name>
</gene>
<feature type="signal peptide" evidence="1">
    <location>
        <begin position="1"/>
        <end position="21"/>
    </location>
</feature>
<dbReference type="EMBL" id="ML995811">
    <property type="protein sequence ID" value="KAF2773422.1"/>
    <property type="molecule type" value="Genomic_DNA"/>
</dbReference>
<dbReference type="Proteomes" id="UP000799436">
    <property type="component" value="Unassembled WGS sequence"/>
</dbReference>